<keyword evidence="2" id="KW-1185">Reference proteome</keyword>
<comment type="caution">
    <text evidence="1">The sequence shown here is derived from an EMBL/GenBank/DDBJ whole genome shotgun (WGS) entry which is preliminary data.</text>
</comment>
<evidence type="ECO:0000313" key="2">
    <source>
        <dbReference type="Proteomes" id="UP000821865"/>
    </source>
</evidence>
<sequence length="337" mass="38290">MRCLLYKKKIEVCSICRAIGHRRDICPTPTVKRCQKCGQDNPLEEHECEPKCVVCGGPHMARSKDCRRRFTTPPIIRRRRLQQRLTQFTTQPTPDQGGPQVRPSRSREQKRQESDAGRSRSRSLSYSPLPTRQRSNSRPRSTQVSWASGPPKQAAVEDKKKMQALEVRIAQLSEIILRQEKEISQLKLLQRNQEPKTQVLPNLTQPAAVQSDTHSPTPQAQSSQADNSPPPKRKAMEGRQPTRNSWQHPDAASEHCSAHSVDGKDAPPRPAADCDAQCVLRRALLDSLSQGYARHRRGPLQREMQEAAARRPDNRAYELRVRAALMDSLCYPGRRKR</sequence>
<accession>A0ACB8CJW7</accession>
<proteinExistence type="predicted"/>
<organism evidence="1 2">
    <name type="scientific">Dermacentor silvarum</name>
    <name type="common">Tick</name>
    <dbReference type="NCBI Taxonomy" id="543639"/>
    <lineage>
        <taxon>Eukaryota</taxon>
        <taxon>Metazoa</taxon>
        <taxon>Ecdysozoa</taxon>
        <taxon>Arthropoda</taxon>
        <taxon>Chelicerata</taxon>
        <taxon>Arachnida</taxon>
        <taxon>Acari</taxon>
        <taxon>Parasitiformes</taxon>
        <taxon>Ixodida</taxon>
        <taxon>Ixodoidea</taxon>
        <taxon>Ixodidae</taxon>
        <taxon>Rhipicephalinae</taxon>
        <taxon>Dermacentor</taxon>
    </lineage>
</organism>
<gene>
    <name evidence="1" type="ORF">HPB49_007182</name>
</gene>
<protein>
    <submittedName>
        <fullName evidence="1">Uncharacterized protein</fullName>
    </submittedName>
</protein>
<reference evidence="1" key="1">
    <citation type="submission" date="2020-05" db="EMBL/GenBank/DDBJ databases">
        <title>Large-scale comparative analyses of tick genomes elucidate their genetic diversity and vector capacities.</title>
        <authorList>
            <person name="Jia N."/>
            <person name="Wang J."/>
            <person name="Shi W."/>
            <person name="Du L."/>
            <person name="Sun Y."/>
            <person name="Zhan W."/>
            <person name="Jiang J."/>
            <person name="Wang Q."/>
            <person name="Zhang B."/>
            <person name="Ji P."/>
            <person name="Sakyi L.B."/>
            <person name="Cui X."/>
            <person name="Yuan T."/>
            <person name="Jiang B."/>
            <person name="Yang W."/>
            <person name="Lam T.T.-Y."/>
            <person name="Chang Q."/>
            <person name="Ding S."/>
            <person name="Wang X."/>
            <person name="Zhu J."/>
            <person name="Ruan X."/>
            <person name="Zhao L."/>
            <person name="Wei J."/>
            <person name="Que T."/>
            <person name="Du C."/>
            <person name="Cheng J."/>
            <person name="Dai P."/>
            <person name="Han X."/>
            <person name="Huang E."/>
            <person name="Gao Y."/>
            <person name="Liu J."/>
            <person name="Shao H."/>
            <person name="Ye R."/>
            <person name="Li L."/>
            <person name="Wei W."/>
            <person name="Wang X."/>
            <person name="Wang C."/>
            <person name="Yang T."/>
            <person name="Huo Q."/>
            <person name="Li W."/>
            <person name="Guo W."/>
            <person name="Chen H."/>
            <person name="Zhou L."/>
            <person name="Ni X."/>
            <person name="Tian J."/>
            <person name="Zhou Y."/>
            <person name="Sheng Y."/>
            <person name="Liu T."/>
            <person name="Pan Y."/>
            <person name="Xia L."/>
            <person name="Li J."/>
            <person name="Zhao F."/>
            <person name="Cao W."/>
        </authorList>
    </citation>
    <scope>NUCLEOTIDE SEQUENCE</scope>
    <source>
        <strain evidence="1">Dsil-2018</strain>
    </source>
</reference>
<name>A0ACB8CJW7_DERSI</name>
<evidence type="ECO:0000313" key="1">
    <source>
        <dbReference type="EMBL" id="KAH7945152.1"/>
    </source>
</evidence>
<dbReference type="Proteomes" id="UP000821865">
    <property type="component" value="Chromosome 6"/>
</dbReference>
<dbReference type="EMBL" id="CM023475">
    <property type="protein sequence ID" value="KAH7945152.1"/>
    <property type="molecule type" value="Genomic_DNA"/>
</dbReference>